<accession>A0AAP0G2S7</accession>
<evidence type="ECO:0000259" key="8">
    <source>
        <dbReference type="PROSITE" id="PS50090"/>
    </source>
</evidence>
<keyword evidence="10" id="KW-1185">Reference proteome</keyword>
<keyword evidence="4" id="KW-0804">Transcription</keyword>
<evidence type="ECO:0000313" key="9">
    <source>
        <dbReference type="EMBL" id="KAK8934772.1"/>
    </source>
</evidence>
<keyword evidence="3" id="KW-0238">DNA-binding</keyword>
<dbReference type="GO" id="GO:0005634">
    <property type="term" value="C:nucleus"/>
    <property type="evidence" value="ECO:0007669"/>
    <property type="project" value="UniProtKB-SubCell"/>
</dbReference>
<dbReference type="InterPro" id="IPR001005">
    <property type="entry name" value="SANT/Myb"/>
</dbReference>
<evidence type="ECO:0000256" key="4">
    <source>
        <dbReference type="ARBA" id="ARBA00023163"/>
    </source>
</evidence>
<dbReference type="Pfam" id="PF13837">
    <property type="entry name" value="Myb_DNA-bind_4"/>
    <property type="match status" value="1"/>
</dbReference>
<evidence type="ECO:0000256" key="1">
    <source>
        <dbReference type="ARBA" id="ARBA00004123"/>
    </source>
</evidence>
<dbReference type="GO" id="GO:0006355">
    <property type="term" value="P:regulation of DNA-templated transcription"/>
    <property type="evidence" value="ECO:0007669"/>
    <property type="project" value="UniProtKB-ARBA"/>
</dbReference>
<keyword evidence="2" id="KW-0805">Transcription regulation</keyword>
<comment type="subcellular location">
    <subcellularLocation>
        <location evidence="1">Nucleus</location>
    </subcellularLocation>
</comment>
<evidence type="ECO:0000313" key="10">
    <source>
        <dbReference type="Proteomes" id="UP001418222"/>
    </source>
</evidence>
<protein>
    <submittedName>
        <fullName evidence="9">Trihelix transcription factor GT-3b</fullName>
    </submittedName>
</protein>
<sequence>MMIRGGDGDALGGRVSVMQLQLNPSVAGEMAAMIGGAEVEVGGGGGQRSKDEKVLQWGQKETRELIAIRADLERDFTVARRNKTLWEAVSSRMREKGYPRSPDQCKCKWKNLVNRYKGKETCEAENGRQCPFFEELHSVFTERAQNMQRHLLESEAGTPRSKKNLKRIIGERLSDDLSDDIEYDDDESDEERPSQSKKRKTAQQNRPAADKSKAGSIIQELLQDFMQKQQQMESHWWEMMDRRAFERQRLEQEWRQSMEKLERERLMLERAWREREEERRIREECRAEKRDALLTTLLNKLIQDDL</sequence>
<evidence type="ECO:0000256" key="3">
    <source>
        <dbReference type="ARBA" id="ARBA00023125"/>
    </source>
</evidence>
<dbReference type="PROSITE" id="PS50090">
    <property type="entry name" value="MYB_LIKE"/>
    <property type="match status" value="1"/>
</dbReference>
<comment type="caution">
    <text evidence="9">The sequence shown here is derived from an EMBL/GenBank/DDBJ whole genome shotgun (WGS) entry which is preliminary data.</text>
</comment>
<feature type="compositionally biased region" description="Acidic residues" evidence="7">
    <location>
        <begin position="178"/>
        <end position="190"/>
    </location>
</feature>
<gene>
    <name evidence="9" type="primary">GT-3B</name>
    <name evidence="9" type="ORF">KSP39_PZI014988</name>
</gene>
<dbReference type="EMBL" id="JBBWWQ010000012">
    <property type="protein sequence ID" value="KAK8934772.1"/>
    <property type="molecule type" value="Genomic_DNA"/>
</dbReference>
<keyword evidence="5" id="KW-0539">Nucleus</keyword>
<evidence type="ECO:0000256" key="5">
    <source>
        <dbReference type="ARBA" id="ARBA00023242"/>
    </source>
</evidence>
<dbReference type="FunFam" id="1.10.10.60:FF:000032">
    <property type="entry name" value="Zinc finger and SCAN domain-containing 20"/>
    <property type="match status" value="1"/>
</dbReference>
<dbReference type="PANTHER" id="PTHR21654:SF84">
    <property type="entry name" value="SI:DKEY-66I24.7"/>
    <property type="match status" value="1"/>
</dbReference>
<dbReference type="GO" id="GO:0003677">
    <property type="term" value="F:DNA binding"/>
    <property type="evidence" value="ECO:0007669"/>
    <property type="project" value="UniProtKB-KW"/>
</dbReference>
<dbReference type="AlphaFoldDB" id="A0AAP0G2S7"/>
<evidence type="ECO:0000256" key="2">
    <source>
        <dbReference type="ARBA" id="ARBA00023015"/>
    </source>
</evidence>
<feature type="region of interest" description="Disordered" evidence="7">
    <location>
        <begin position="178"/>
        <end position="214"/>
    </location>
</feature>
<name>A0AAP0G2S7_9ASPA</name>
<evidence type="ECO:0000256" key="7">
    <source>
        <dbReference type="SAM" id="MobiDB-lite"/>
    </source>
</evidence>
<feature type="coiled-coil region" evidence="6">
    <location>
        <begin position="251"/>
        <end position="278"/>
    </location>
</feature>
<dbReference type="CDD" id="cd12203">
    <property type="entry name" value="GT1"/>
    <property type="match status" value="1"/>
</dbReference>
<feature type="domain" description="Myb-like" evidence="8">
    <location>
        <begin position="49"/>
        <end position="113"/>
    </location>
</feature>
<dbReference type="PANTHER" id="PTHR21654">
    <property type="entry name" value="FI21293P1"/>
    <property type="match status" value="1"/>
</dbReference>
<proteinExistence type="predicted"/>
<organism evidence="9 10">
    <name type="scientific">Platanthera zijinensis</name>
    <dbReference type="NCBI Taxonomy" id="2320716"/>
    <lineage>
        <taxon>Eukaryota</taxon>
        <taxon>Viridiplantae</taxon>
        <taxon>Streptophyta</taxon>
        <taxon>Embryophyta</taxon>
        <taxon>Tracheophyta</taxon>
        <taxon>Spermatophyta</taxon>
        <taxon>Magnoliopsida</taxon>
        <taxon>Liliopsida</taxon>
        <taxon>Asparagales</taxon>
        <taxon>Orchidaceae</taxon>
        <taxon>Orchidoideae</taxon>
        <taxon>Orchideae</taxon>
        <taxon>Orchidinae</taxon>
        <taxon>Platanthera</taxon>
    </lineage>
</organism>
<dbReference type="InterPro" id="IPR044822">
    <property type="entry name" value="Myb_DNA-bind_4"/>
</dbReference>
<dbReference type="Proteomes" id="UP001418222">
    <property type="component" value="Unassembled WGS sequence"/>
</dbReference>
<reference evidence="9 10" key="1">
    <citation type="journal article" date="2022" name="Nat. Plants">
        <title>Genomes of leafy and leafless Platanthera orchids illuminate the evolution of mycoheterotrophy.</title>
        <authorList>
            <person name="Li M.H."/>
            <person name="Liu K.W."/>
            <person name="Li Z."/>
            <person name="Lu H.C."/>
            <person name="Ye Q.L."/>
            <person name="Zhang D."/>
            <person name="Wang J.Y."/>
            <person name="Li Y.F."/>
            <person name="Zhong Z.M."/>
            <person name="Liu X."/>
            <person name="Yu X."/>
            <person name="Liu D.K."/>
            <person name="Tu X.D."/>
            <person name="Liu B."/>
            <person name="Hao Y."/>
            <person name="Liao X.Y."/>
            <person name="Jiang Y.T."/>
            <person name="Sun W.H."/>
            <person name="Chen J."/>
            <person name="Chen Y.Q."/>
            <person name="Ai Y."/>
            <person name="Zhai J.W."/>
            <person name="Wu S.S."/>
            <person name="Zhou Z."/>
            <person name="Hsiao Y.Y."/>
            <person name="Wu W.L."/>
            <person name="Chen Y.Y."/>
            <person name="Lin Y.F."/>
            <person name="Hsu J.L."/>
            <person name="Li C.Y."/>
            <person name="Wang Z.W."/>
            <person name="Zhao X."/>
            <person name="Zhong W.Y."/>
            <person name="Ma X.K."/>
            <person name="Ma L."/>
            <person name="Huang J."/>
            <person name="Chen G.Z."/>
            <person name="Huang M.Z."/>
            <person name="Huang L."/>
            <person name="Peng D.H."/>
            <person name="Luo Y.B."/>
            <person name="Zou S.Q."/>
            <person name="Chen S.P."/>
            <person name="Lan S."/>
            <person name="Tsai W.C."/>
            <person name="Van de Peer Y."/>
            <person name="Liu Z.J."/>
        </authorList>
    </citation>
    <scope>NUCLEOTIDE SEQUENCE [LARGE SCALE GENOMIC DNA]</scope>
    <source>
        <strain evidence="9">Lor287</strain>
    </source>
</reference>
<dbReference type="Gene3D" id="1.10.10.60">
    <property type="entry name" value="Homeodomain-like"/>
    <property type="match status" value="1"/>
</dbReference>
<evidence type="ECO:0000256" key="6">
    <source>
        <dbReference type="SAM" id="Coils"/>
    </source>
</evidence>
<keyword evidence="6" id="KW-0175">Coiled coil</keyword>